<evidence type="ECO:0000256" key="3">
    <source>
        <dbReference type="ARBA" id="ARBA00010368"/>
    </source>
</evidence>
<dbReference type="GO" id="GO:0004038">
    <property type="term" value="F:allantoinase activity"/>
    <property type="evidence" value="ECO:0007669"/>
    <property type="project" value="UniProtKB-EC"/>
</dbReference>
<evidence type="ECO:0000313" key="15">
    <source>
        <dbReference type="Proteomes" id="UP000757232"/>
    </source>
</evidence>
<evidence type="ECO:0000256" key="7">
    <source>
        <dbReference type="ARBA" id="ARBA00019824"/>
    </source>
</evidence>
<dbReference type="Proteomes" id="UP000757232">
    <property type="component" value="Unassembled WGS sequence"/>
</dbReference>
<dbReference type="PANTHER" id="PTHR43668">
    <property type="entry name" value="ALLANTOINASE"/>
    <property type="match status" value="1"/>
</dbReference>
<comment type="cofactor">
    <cofactor evidence="1">
        <name>Zn(2+)</name>
        <dbReference type="ChEBI" id="CHEBI:29105"/>
    </cofactor>
</comment>
<evidence type="ECO:0000256" key="4">
    <source>
        <dbReference type="ARBA" id="ARBA00011881"/>
    </source>
</evidence>
<evidence type="ECO:0000256" key="9">
    <source>
        <dbReference type="ARBA" id="ARBA00022801"/>
    </source>
</evidence>
<feature type="region of interest" description="Disordered" evidence="11">
    <location>
        <begin position="127"/>
        <end position="169"/>
    </location>
</feature>
<dbReference type="Pfam" id="PF01979">
    <property type="entry name" value="Amidohydro_1"/>
    <property type="match status" value="1"/>
</dbReference>
<feature type="compositionally biased region" description="Polar residues" evidence="11">
    <location>
        <begin position="131"/>
        <end position="151"/>
    </location>
</feature>
<dbReference type="InterPro" id="IPR032466">
    <property type="entry name" value="Metal_Hydrolase"/>
</dbReference>
<comment type="pathway">
    <text evidence="2">Nitrogen metabolism; (S)-allantoin degradation; allantoate from (S)-allantoin: step 1/1.</text>
</comment>
<dbReference type="InterPro" id="IPR050138">
    <property type="entry name" value="DHOase/Allantoinase_Hydrolase"/>
</dbReference>
<comment type="caution">
    <text evidence="14">The sequence shown here is derived from an EMBL/GenBank/DDBJ whole genome shotgun (WGS) entry which is preliminary data.</text>
</comment>
<feature type="domain" description="Amidohydrolase-related" evidence="12">
    <location>
        <begin position="837"/>
        <end position="1168"/>
    </location>
</feature>
<gene>
    <name evidence="14" type="ORF">A7U60_g4550</name>
</gene>
<feature type="domain" description="Clp1 P-loop" evidence="13">
    <location>
        <begin position="375"/>
        <end position="567"/>
    </location>
</feature>
<dbReference type="Gene3D" id="3.20.20.140">
    <property type="entry name" value="Metal-dependent hydrolases"/>
    <property type="match status" value="1"/>
</dbReference>
<keyword evidence="10" id="KW-0862">Zinc</keyword>
<evidence type="ECO:0000256" key="11">
    <source>
        <dbReference type="SAM" id="MobiDB-lite"/>
    </source>
</evidence>
<evidence type="ECO:0000256" key="1">
    <source>
        <dbReference type="ARBA" id="ARBA00001947"/>
    </source>
</evidence>
<name>A0A9Q5HYH0_SANBA</name>
<dbReference type="InterPro" id="IPR017593">
    <property type="entry name" value="Allantoinase"/>
</dbReference>
<comment type="similarity">
    <text evidence="3">Belongs to the metallo-dependent hydrolases superfamily. Allantoinase family.</text>
</comment>
<protein>
    <recommendedName>
        <fullName evidence="7">Polynucleotide 5'-hydroxyl-kinase GRC3</fullName>
        <ecNumber evidence="5">3.5.2.5</ecNumber>
    </recommendedName>
    <alternativeName>
        <fullName evidence="6">Polynucleotide 5'-hydroxyl-kinase grc3</fullName>
    </alternativeName>
</protein>
<dbReference type="Pfam" id="PF16575">
    <property type="entry name" value="CLP1_P"/>
    <property type="match status" value="1"/>
</dbReference>
<evidence type="ECO:0000256" key="6">
    <source>
        <dbReference type="ARBA" id="ARBA00018706"/>
    </source>
</evidence>
<accession>A0A9Q5HYH0</accession>
<keyword evidence="15" id="KW-1185">Reference proteome</keyword>
<dbReference type="Gene3D" id="3.40.50.300">
    <property type="entry name" value="P-loop containing nucleotide triphosphate hydrolases"/>
    <property type="match status" value="1"/>
</dbReference>
<dbReference type="InterPro" id="IPR002195">
    <property type="entry name" value="Dihydroorotase_CS"/>
</dbReference>
<dbReference type="AlphaFoldDB" id="A0A9Q5HYH0"/>
<dbReference type="InterPro" id="IPR006680">
    <property type="entry name" value="Amidohydro-rel"/>
</dbReference>
<feature type="compositionally biased region" description="Basic residues" evidence="11">
    <location>
        <begin position="64"/>
        <end position="74"/>
    </location>
</feature>
<dbReference type="PROSITE" id="PS00482">
    <property type="entry name" value="DIHYDROOROTASE_1"/>
    <property type="match status" value="1"/>
</dbReference>
<evidence type="ECO:0000259" key="12">
    <source>
        <dbReference type="Pfam" id="PF01979"/>
    </source>
</evidence>
<dbReference type="InterPro" id="IPR032319">
    <property type="entry name" value="CLP1_P"/>
</dbReference>
<dbReference type="GO" id="GO:0008270">
    <property type="term" value="F:zinc ion binding"/>
    <property type="evidence" value="ECO:0007669"/>
    <property type="project" value="InterPro"/>
</dbReference>
<organism evidence="14 15">
    <name type="scientific">Sanghuangporus baumii</name>
    <name type="common">Phellinus baumii</name>
    <dbReference type="NCBI Taxonomy" id="108892"/>
    <lineage>
        <taxon>Eukaryota</taxon>
        <taxon>Fungi</taxon>
        <taxon>Dikarya</taxon>
        <taxon>Basidiomycota</taxon>
        <taxon>Agaricomycotina</taxon>
        <taxon>Agaricomycetes</taxon>
        <taxon>Hymenochaetales</taxon>
        <taxon>Hymenochaetaceae</taxon>
        <taxon>Sanghuangporus</taxon>
    </lineage>
</organism>
<dbReference type="OrthoDB" id="2405412at2759"/>
<keyword evidence="8" id="KW-0479">Metal-binding</keyword>
<feature type="region of interest" description="Disordered" evidence="11">
    <location>
        <begin position="1"/>
        <end position="76"/>
    </location>
</feature>
<dbReference type="PANTHER" id="PTHR43668:SF2">
    <property type="entry name" value="ALLANTOINASE"/>
    <property type="match status" value="1"/>
</dbReference>
<dbReference type="InterPro" id="IPR027417">
    <property type="entry name" value="P-loop_NTPase"/>
</dbReference>
<dbReference type="NCBIfam" id="TIGR03178">
    <property type="entry name" value="allantoinase"/>
    <property type="match status" value="1"/>
</dbReference>
<evidence type="ECO:0000313" key="14">
    <source>
        <dbReference type="EMBL" id="OCB88348.1"/>
    </source>
</evidence>
<evidence type="ECO:0000256" key="8">
    <source>
        <dbReference type="ARBA" id="ARBA00022723"/>
    </source>
</evidence>
<evidence type="ECO:0000259" key="13">
    <source>
        <dbReference type="Pfam" id="PF16575"/>
    </source>
</evidence>
<dbReference type="GO" id="GO:0000256">
    <property type="term" value="P:allantoin catabolic process"/>
    <property type="evidence" value="ECO:0007669"/>
    <property type="project" value="InterPro"/>
</dbReference>
<sequence length="1175" mass="128129">MLSAIAARKAAQAAKLSATSHPPSSTPGDVLISESESESDSEGRKTVIQKSKRKSSDTVNPKRPNNRKKRRKKSAKIEAVQLRYYDTIEAFPQPVEQDEGSLSSASDSDEDVQELQFADTELREIIEAQQPRKTGTQRAWSPSRPPGNSSDDGAELSTPTPHFPGPQTEQLRGAKYQTAYSLSFVPRPEKNIFYIEKNDTKLALGRKGTMITLVEGETTALLGVYSLTVLRGRVSLMGTELHASVSRPHTIFAPKCSPIPVITAVPSSAISSCPLPDRITRAIDPSDTILLLEDVHTGVEGLGLICKTFENVFEASSLGEDVFHLSGARVLTTIPRSLQVFQLPASWRHALASLPSAVSENGDVNLEPLTLLVRGQKRTGKSTFARTLLNRLICQYRRVAYLECDIGQTEFTPPGLVSLHVIDRPMFGPPFTHHLLPYAHLIDRQMFGPPFTHHLLPYASHFIGASSPKDSPAYYLTSISALLQTYKMELQYTAPEDEFCGSESEDSRIMDVIPLVVNTMGWLKGLGADLARRIEQLVAPTNIFMTQSEGSVADRDLRMEPLAFPTVSPDGTHSARSRTLEVEAIPPSTQAARYTAADWRTLSLMSYFHSVPSTAQYRALPVRIELLNPVDFDPREPLCTWKCQLPLVAQVPYSISPAEAIDNVILVGAGMEDVVPSEIARVLNGAVVALVSCDANSAGSYPQSISRAGLPYTQGAAPPDPSASTCIGLALIRSVSPSLIASEGQPNRENDVVHLLTPVPPALIVATSARCFVKGEIELPIWGMLDYRELEHGDPRAHKISDDSWIDTEDKWILPGLVYADFPVIPDDSWIDTEDKWILPGLVDAHVHLNDPGRTDWEGFWTGTSAAAAGGVSTIVDMPLNSSPPTTTKENLIIKRNAARGQCWTDVAFWGGLIPEGAKGFKCFMIDSGMDDFPNVKAGNIEKAMQELKDTGTVLLFHAELESEHAHAEAKPGSDPTRYETYLDSRPQKLETDAIDLVINLQKKYSSVRCHIVHLSAASALPSIRAARAAGARLTVETCFHYLTLASSSIPDAAPQYKCCPPIRDAANRDALWAALLDGTIDCVVSDHSPCIAELKRLQDGDLMRAWGGINSLGLGLSLLWTEGKKRGVSIGQIIQWTSAATAKLASLDNRKGAIKVGFDADLIIWDPDAEFKAR</sequence>
<dbReference type="InterPro" id="IPR011059">
    <property type="entry name" value="Metal-dep_hydrolase_composite"/>
</dbReference>
<feature type="compositionally biased region" description="Low complexity" evidence="11">
    <location>
        <begin position="1"/>
        <end position="18"/>
    </location>
</feature>
<dbReference type="GO" id="GO:0050897">
    <property type="term" value="F:cobalt ion binding"/>
    <property type="evidence" value="ECO:0007669"/>
    <property type="project" value="InterPro"/>
</dbReference>
<keyword evidence="9" id="KW-0378">Hydrolase</keyword>
<dbReference type="GO" id="GO:0005737">
    <property type="term" value="C:cytoplasm"/>
    <property type="evidence" value="ECO:0007669"/>
    <property type="project" value="TreeGrafter"/>
</dbReference>
<dbReference type="EMBL" id="LNZH02000180">
    <property type="protein sequence ID" value="OCB88348.1"/>
    <property type="molecule type" value="Genomic_DNA"/>
</dbReference>
<dbReference type="SUPFAM" id="SSF51338">
    <property type="entry name" value="Composite domain of metallo-dependent hydrolases"/>
    <property type="match status" value="1"/>
</dbReference>
<dbReference type="FunFam" id="3.20.20.140:FF:000181">
    <property type="entry name" value="Allantoinase"/>
    <property type="match status" value="1"/>
</dbReference>
<reference evidence="14" key="1">
    <citation type="submission" date="2016-06" db="EMBL/GenBank/DDBJ databases">
        <title>Draft Genome sequence of the fungus Inonotus baumii.</title>
        <authorList>
            <person name="Zhu H."/>
            <person name="Lin W."/>
        </authorList>
    </citation>
    <scope>NUCLEOTIDE SEQUENCE</scope>
    <source>
        <strain evidence="14">821</strain>
    </source>
</reference>
<dbReference type="EC" id="3.5.2.5" evidence="5"/>
<feature type="region of interest" description="Disordered" evidence="11">
    <location>
        <begin position="91"/>
        <end position="113"/>
    </location>
</feature>
<comment type="subunit">
    <text evidence="4">Homotetramer.</text>
</comment>
<dbReference type="GO" id="GO:0006145">
    <property type="term" value="P:purine nucleobase catabolic process"/>
    <property type="evidence" value="ECO:0007669"/>
    <property type="project" value="TreeGrafter"/>
</dbReference>
<evidence type="ECO:0000256" key="5">
    <source>
        <dbReference type="ARBA" id="ARBA00012863"/>
    </source>
</evidence>
<evidence type="ECO:0000256" key="2">
    <source>
        <dbReference type="ARBA" id="ARBA00004968"/>
    </source>
</evidence>
<proteinExistence type="inferred from homology"/>
<evidence type="ECO:0000256" key="10">
    <source>
        <dbReference type="ARBA" id="ARBA00022833"/>
    </source>
</evidence>
<dbReference type="SUPFAM" id="SSF51556">
    <property type="entry name" value="Metallo-dependent hydrolases"/>
    <property type="match status" value="1"/>
</dbReference>